<dbReference type="SUPFAM" id="SSF102114">
    <property type="entry name" value="Radical SAM enzymes"/>
    <property type="match status" value="1"/>
</dbReference>
<evidence type="ECO:0000256" key="3">
    <source>
        <dbReference type="ARBA" id="ARBA00022723"/>
    </source>
</evidence>
<dbReference type="HAMAP" id="MF_00917">
    <property type="entry name" value="QueE"/>
    <property type="match status" value="1"/>
</dbReference>
<keyword evidence="11" id="KW-1185">Reference proteome</keyword>
<dbReference type="GO" id="GO:0008616">
    <property type="term" value="P:tRNA queuosine(34) biosynthetic process"/>
    <property type="evidence" value="ECO:0007669"/>
    <property type="project" value="UniProtKB-UniRule"/>
</dbReference>
<dbReference type="GO" id="GO:0051539">
    <property type="term" value="F:4 iron, 4 sulfur cluster binding"/>
    <property type="evidence" value="ECO:0007669"/>
    <property type="project" value="UniProtKB-UniRule"/>
</dbReference>
<keyword evidence="3 8" id="KW-0479">Metal-binding</keyword>
<feature type="binding site" evidence="8">
    <location>
        <position position="33"/>
    </location>
    <ligand>
        <name>[4Fe-4S] cluster</name>
        <dbReference type="ChEBI" id="CHEBI:49883"/>
        <note>4Fe-4S-S-AdoMet</note>
    </ligand>
</feature>
<dbReference type="PIRSF" id="PIRSF000370">
    <property type="entry name" value="QueE"/>
    <property type="match status" value="1"/>
</dbReference>
<gene>
    <name evidence="8" type="primary">queE</name>
    <name evidence="10" type="ORF">DESHY_110062</name>
</gene>
<feature type="binding site" evidence="8">
    <location>
        <position position="40"/>
    </location>
    <ligand>
        <name>[4Fe-4S] cluster</name>
        <dbReference type="ChEBI" id="CHEBI:49883"/>
        <note>4Fe-4S-S-AdoMet</note>
    </ligand>
</feature>
<dbReference type="Gene3D" id="3.20.20.70">
    <property type="entry name" value="Aldolase class I"/>
    <property type="match status" value="1"/>
</dbReference>
<dbReference type="SFLD" id="SFLDS00029">
    <property type="entry name" value="Radical_SAM"/>
    <property type="match status" value="1"/>
</dbReference>
<feature type="binding site" evidence="8">
    <location>
        <begin position="39"/>
        <end position="41"/>
    </location>
    <ligand>
        <name>S-adenosyl-L-methionine</name>
        <dbReference type="ChEBI" id="CHEBI:59789"/>
    </ligand>
</feature>
<dbReference type="UniPathway" id="UPA00391"/>
<protein>
    <recommendedName>
        <fullName evidence="8">7-carboxy-7-deazaguanine synthase</fullName>
        <shortName evidence="8">CDG synthase</shortName>
        <ecNumber evidence="8">4.3.99.3</ecNumber>
    </recommendedName>
    <alternativeName>
        <fullName evidence="8">Queuosine biosynthesis protein QueE</fullName>
    </alternativeName>
</protein>
<dbReference type="CDD" id="cd01335">
    <property type="entry name" value="Radical_SAM"/>
    <property type="match status" value="1"/>
</dbReference>
<dbReference type="GO" id="GO:1904047">
    <property type="term" value="F:S-adenosyl-L-methionine binding"/>
    <property type="evidence" value="ECO:0007669"/>
    <property type="project" value="UniProtKB-UniRule"/>
</dbReference>
<name>K8E6L1_9FIRM</name>
<accession>K8E6L1</accession>
<keyword evidence="2 8" id="KW-0949">S-adenosyl-L-methionine</keyword>
<keyword evidence="1 8" id="KW-0004">4Fe-4S</keyword>
<dbReference type="InterPro" id="IPR013785">
    <property type="entry name" value="Aldolase_TIM"/>
</dbReference>
<evidence type="ECO:0000313" key="11">
    <source>
        <dbReference type="Proteomes" id="UP000009315"/>
    </source>
</evidence>
<evidence type="ECO:0000256" key="4">
    <source>
        <dbReference type="ARBA" id="ARBA00022842"/>
    </source>
</evidence>
<evidence type="ECO:0000313" key="10">
    <source>
        <dbReference type="EMBL" id="CCO07118.1"/>
    </source>
</evidence>
<dbReference type="PANTHER" id="PTHR42836">
    <property type="entry name" value="7-CARBOXY-7-DEAZAGUANINE SYNTHASE"/>
    <property type="match status" value="1"/>
</dbReference>
<comment type="cofactor">
    <cofactor evidence="8">
        <name>[4Fe-4S] cluster</name>
        <dbReference type="ChEBI" id="CHEBI:49883"/>
    </cofactor>
    <text evidence="8">Binds 1 [4Fe-4S] cluster. The cluster is coordinated with 3 cysteines and an exchangeable S-adenosyl-L-methionine.</text>
</comment>
<dbReference type="Proteomes" id="UP000009315">
    <property type="component" value="Unassembled WGS sequence"/>
</dbReference>
<dbReference type="EMBL" id="CAOS01000003">
    <property type="protein sequence ID" value="CCO07118.1"/>
    <property type="molecule type" value="Genomic_DNA"/>
</dbReference>
<keyword evidence="7 8" id="KW-0456">Lyase</keyword>
<feature type="binding site" evidence="8">
    <location>
        <position position="37"/>
    </location>
    <ligand>
        <name>[4Fe-4S] cluster</name>
        <dbReference type="ChEBI" id="CHEBI:49883"/>
        <note>4Fe-4S-S-AdoMet</note>
    </ligand>
</feature>
<evidence type="ECO:0000256" key="1">
    <source>
        <dbReference type="ARBA" id="ARBA00022485"/>
    </source>
</evidence>
<comment type="caution">
    <text evidence="10">The sequence shown here is derived from an EMBL/GenBank/DDBJ whole genome shotgun (WGS) entry which is preliminary data.</text>
</comment>
<dbReference type="AlphaFoldDB" id="K8E6L1"/>
<dbReference type="InterPro" id="IPR024924">
    <property type="entry name" value="7-CO-7-deazaguanine_synth-like"/>
</dbReference>
<feature type="domain" description="Radical SAM core" evidence="9">
    <location>
        <begin position="20"/>
        <end position="248"/>
    </location>
</feature>
<keyword evidence="5 8" id="KW-0408">Iron</keyword>
<comment type="catalytic activity">
    <reaction evidence="8">
        <text>6-carboxy-5,6,7,8-tetrahydropterin + H(+) = 7-carboxy-7-carbaguanine + NH4(+)</text>
        <dbReference type="Rhea" id="RHEA:27974"/>
        <dbReference type="ChEBI" id="CHEBI:15378"/>
        <dbReference type="ChEBI" id="CHEBI:28938"/>
        <dbReference type="ChEBI" id="CHEBI:61032"/>
        <dbReference type="ChEBI" id="CHEBI:61036"/>
        <dbReference type="EC" id="4.3.99.3"/>
    </reaction>
</comment>
<proteinExistence type="inferred from homology"/>
<dbReference type="InterPro" id="IPR058240">
    <property type="entry name" value="rSAM_sf"/>
</dbReference>
<evidence type="ECO:0000256" key="2">
    <source>
        <dbReference type="ARBA" id="ARBA00022691"/>
    </source>
</evidence>
<comment type="cofactor">
    <cofactor evidence="8">
        <name>S-adenosyl-L-methionine</name>
        <dbReference type="ChEBI" id="CHEBI:59789"/>
    </cofactor>
    <text evidence="8">Binds 1 S-adenosyl-L-methionine per subunit.</text>
</comment>
<comment type="pathway">
    <text evidence="8">Purine metabolism; 7-cyano-7-deazaguanine biosynthesis.</text>
</comment>
<comment type="function">
    <text evidence="8">Catalyzes the complex heterocyclic radical-mediated conversion of 6-carboxy-5,6,7,8-tetrahydropterin (CPH4) to 7-carboxy-7-deazaguanine (CDG), a step common to the biosynthetic pathways of all 7-deazapurine-containing compounds.</text>
</comment>
<dbReference type="GO" id="GO:0000287">
    <property type="term" value="F:magnesium ion binding"/>
    <property type="evidence" value="ECO:0007669"/>
    <property type="project" value="UniProtKB-UniRule"/>
</dbReference>
<keyword evidence="6 8" id="KW-0411">Iron-sulfur</keyword>
<dbReference type="InterPro" id="IPR007197">
    <property type="entry name" value="rSAM"/>
</dbReference>
<evidence type="ECO:0000256" key="7">
    <source>
        <dbReference type="ARBA" id="ARBA00023239"/>
    </source>
</evidence>
<dbReference type="PROSITE" id="PS51918">
    <property type="entry name" value="RADICAL_SAM"/>
    <property type="match status" value="1"/>
</dbReference>
<sequence>MSGGVHLQEVFSSVQGEGPLVGCRHIFIRLAGCNLKCVYCDTPVEPFPPLWRLEKNPGRRDFITLNNPVEAASLAAVLSDHYQLNLHHAVSLTGGEPLLHTPFLKQLLPLIGGTRAGILLETNGTLPDQLASLLDSLDIISMDIKLASATGQPTPWAVHKKFLAVAAQKQVYVKVVISEHTTESEIEQTGRLIESINPQIELILQPVSAGGGVVAPAVDKVLRLQECALKILPGVRVIPQTHLMMGQL</sequence>
<evidence type="ECO:0000259" key="9">
    <source>
        <dbReference type="PROSITE" id="PS51918"/>
    </source>
</evidence>
<dbReference type="GO" id="GO:0016840">
    <property type="term" value="F:carbon-nitrogen lyase activity"/>
    <property type="evidence" value="ECO:0007669"/>
    <property type="project" value="UniProtKB-UniRule"/>
</dbReference>
<dbReference type="RefSeq" id="WP_008409866.1">
    <property type="nucleotide sequence ID" value="NZ_CAOS01000003.1"/>
</dbReference>
<feature type="binding site" evidence="8">
    <location>
        <position position="93"/>
    </location>
    <ligand>
        <name>substrate</name>
    </ligand>
</feature>
<keyword evidence="8" id="KW-0671">Queuosine biosynthesis</keyword>
<reference evidence="10 11" key="1">
    <citation type="journal article" date="2013" name="Genome Announc.">
        <title>Genome Sequence of the Sulfate-Reducing Bacterium Desulfotomaculum hydrothermale Lam5(T).</title>
        <authorList>
            <person name="Amin O."/>
            <person name="Fardeau M.L."/>
            <person name="Valette O."/>
            <person name="Hirschler-Rea A."/>
            <person name="Barbe V."/>
            <person name="Medigue C."/>
            <person name="Vacherie B."/>
            <person name="Ollivier B."/>
            <person name="Bertin P.N."/>
            <person name="Dolla A."/>
        </authorList>
    </citation>
    <scope>NUCLEOTIDE SEQUENCE [LARGE SCALE GENOMIC DNA]</scope>
    <source>
        <strain evidence="11">Lam5 / DSM 18033</strain>
    </source>
</reference>
<feature type="binding site" evidence="8">
    <location>
        <begin position="14"/>
        <end position="16"/>
    </location>
    <ligand>
        <name>substrate</name>
    </ligand>
</feature>
<dbReference type="Pfam" id="PF04055">
    <property type="entry name" value="Radical_SAM"/>
    <property type="match status" value="1"/>
</dbReference>
<dbReference type="PANTHER" id="PTHR42836:SF1">
    <property type="entry name" value="7-CARBOXY-7-DEAZAGUANINE SYNTHASE"/>
    <property type="match status" value="1"/>
</dbReference>
<feature type="binding site" evidence="8">
    <location>
        <position position="42"/>
    </location>
    <ligand>
        <name>Mg(2+)</name>
        <dbReference type="ChEBI" id="CHEBI:18420"/>
    </ligand>
</feature>
<comment type="cofactor">
    <cofactor evidence="8">
        <name>Mg(2+)</name>
        <dbReference type="ChEBI" id="CHEBI:18420"/>
    </cofactor>
</comment>
<keyword evidence="4 8" id="KW-0460">Magnesium</keyword>
<comment type="similarity">
    <text evidence="8">Belongs to the radical SAM superfamily. 7-carboxy-7-deazaguanine synthase family.</text>
</comment>
<organism evidence="10 11">
    <name type="scientific">Desulforamulus hydrothermalis Lam5 = DSM 18033</name>
    <dbReference type="NCBI Taxonomy" id="1121428"/>
    <lineage>
        <taxon>Bacteria</taxon>
        <taxon>Bacillati</taxon>
        <taxon>Bacillota</taxon>
        <taxon>Clostridia</taxon>
        <taxon>Eubacteriales</taxon>
        <taxon>Peptococcaceae</taxon>
        <taxon>Desulforamulus</taxon>
    </lineage>
</organism>
<dbReference type="eggNOG" id="COG0602">
    <property type="taxonomic scope" value="Bacteria"/>
</dbReference>
<feature type="binding site" evidence="8">
    <location>
        <position position="95"/>
    </location>
    <ligand>
        <name>S-adenosyl-L-methionine</name>
        <dbReference type="ChEBI" id="CHEBI:59789"/>
    </ligand>
</feature>
<evidence type="ECO:0000256" key="6">
    <source>
        <dbReference type="ARBA" id="ARBA00023014"/>
    </source>
</evidence>
<comment type="caution">
    <text evidence="8">Lacks conserved residue(s) required for the propagation of feature annotation.</text>
</comment>
<dbReference type="EC" id="4.3.99.3" evidence="8"/>
<dbReference type="STRING" id="1121428.DESHY_110062"/>
<comment type="subunit">
    <text evidence="8">Homodimer.</text>
</comment>
<evidence type="ECO:0000256" key="5">
    <source>
        <dbReference type="ARBA" id="ARBA00023004"/>
    </source>
</evidence>
<evidence type="ECO:0000256" key="8">
    <source>
        <dbReference type="HAMAP-Rule" id="MF_00917"/>
    </source>
</evidence>
<feature type="binding site" evidence="8">
    <location>
        <position position="29"/>
    </location>
    <ligand>
        <name>substrate</name>
    </ligand>
</feature>